<evidence type="ECO:0000256" key="8">
    <source>
        <dbReference type="SAM" id="Phobius"/>
    </source>
</evidence>
<dbReference type="RefSeq" id="WP_206939064.1">
    <property type="nucleotide sequence ID" value="NZ_JAFLNF010000002.1"/>
</dbReference>
<dbReference type="Proteomes" id="UP000664779">
    <property type="component" value="Unassembled WGS sequence"/>
</dbReference>
<feature type="transmembrane region" description="Helical" evidence="8">
    <location>
        <begin position="233"/>
        <end position="252"/>
    </location>
</feature>
<evidence type="ECO:0000256" key="5">
    <source>
        <dbReference type="ARBA" id="ARBA00022989"/>
    </source>
</evidence>
<comment type="caution">
    <text evidence="10">The sequence shown here is derived from an EMBL/GenBank/DDBJ whole genome shotgun (WGS) entry which is preliminary data.</text>
</comment>
<evidence type="ECO:0000256" key="4">
    <source>
        <dbReference type="ARBA" id="ARBA00022692"/>
    </source>
</evidence>
<accession>A0A939J689</accession>
<feature type="transmembrane region" description="Helical" evidence="8">
    <location>
        <begin position="127"/>
        <end position="147"/>
    </location>
</feature>
<proteinExistence type="predicted"/>
<keyword evidence="11" id="KW-1185">Reference proteome</keyword>
<evidence type="ECO:0000256" key="2">
    <source>
        <dbReference type="ARBA" id="ARBA00022475"/>
    </source>
</evidence>
<dbReference type="GO" id="GO:0016020">
    <property type="term" value="C:membrane"/>
    <property type="evidence" value="ECO:0007669"/>
    <property type="project" value="UniProtKB-SubCell"/>
</dbReference>
<feature type="transmembrane region" description="Helical" evidence="8">
    <location>
        <begin position="153"/>
        <end position="172"/>
    </location>
</feature>
<feature type="region of interest" description="Disordered" evidence="7">
    <location>
        <begin position="1"/>
        <end position="21"/>
    </location>
</feature>
<keyword evidence="10" id="KW-0378">Hydrolase</keyword>
<dbReference type="PANTHER" id="PTHR43066">
    <property type="entry name" value="RHOMBOID-RELATED PROTEIN"/>
    <property type="match status" value="1"/>
</dbReference>
<gene>
    <name evidence="10" type="ORF">J0X15_06565</name>
</gene>
<dbReference type="Pfam" id="PF01694">
    <property type="entry name" value="Rhomboid"/>
    <property type="match status" value="1"/>
</dbReference>
<evidence type="ECO:0000256" key="1">
    <source>
        <dbReference type="ARBA" id="ARBA00004141"/>
    </source>
</evidence>
<dbReference type="InterPro" id="IPR035952">
    <property type="entry name" value="Rhomboid-like_sf"/>
</dbReference>
<dbReference type="Gene3D" id="1.20.1540.10">
    <property type="entry name" value="Rhomboid-like"/>
    <property type="match status" value="1"/>
</dbReference>
<reference evidence="10" key="1">
    <citation type="submission" date="2021-03" db="EMBL/GenBank/DDBJ databases">
        <title>Roseibium sp. CAU 1637 isolated from Incheon.</title>
        <authorList>
            <person name="Kim W."/>
        </authorList>
    </citation>
    <scope>NUCLEOTIDE SEQUENCE</scope>
    <source>
        <strain evidence="10">CAU 1637</strain>
    </source>
</reference>
<evidence type="ECO:0000313" key="10">
    <source>
        <dbReference type="EMBL" id="MBO0344872.1"/>
    </source>
</evidence>
<dbReference type="EMBL" id="JAFLNF010000002">
    <property type="protein sequence ID" value="MBO0344872.1"/>
    <property type="molecule type" value="Genomic_DNA"/>
</dbReference>
<evidence type="ECO:0000259" key="9">
    <source>
        <dbReference type="Pfam" id="PF01694"/>
    </source>
</evidence>
<feature type="domain" description="Peptidase S54 rhomboid" evidence="9">
    <location>
        <begin position="87"/>
        <end position="249"/>
    </location>
</feature>
<feature type="transmembrane region" description="Helical" evidence="8">
    <location>
        <begin position="26"/>
        <end position="43"/>
    </location>
</feature>
<dbReference type="AlphaFoldDB" id="A0A939J689"/>
<dbReference type="PANTHER" id="PTHR43066:SF26">
    <property type="entry name" value="RHOMBOID PROTEASE GLPG"/>
    <property type="match status" value="1"/>
</dbReference>
<evidence type="ECO:0000256" key="7">
    <source>
        <dbReference type="SAM" id="MobiDB-lite"/>
    </source>
</evidence>
<keyword evidence="6 8" id="KW-0472">Membrane</keyword>
<feature type="transmembrane region" description="Helical" evidence="8">
    <location>
        <begin position="50"/>
        <end position="68"/>
    </location>
</feature>
<dbReference type="GO" id="GO:0004252">
    <property type="term" value="F:serine-type endopeptidase activity"/>
    <property type="evidence" value="ECO:0007669"/>
    <property type="project" value="InterPro"/>
</dbReference>
<keyword evidence="10" id="KW-0645">Protease</keyword>
<dbReference type="SUPFAM" id="SSF144091">
    <property type="entry name" value="Rhomboid-like"/>
    <property type="match status" value="1"/>
</dbReference>
<protein>
    <submittedName>
        <fullName evidence="10">Rhomboid family intramembrane serine protease</fullName>
    </submittedName>
</protein>
<keyword evidence="4 8" id="KW-0812">Transmembrane</keyword>
<sequence>MNQQPHPFPSGSEPEFGSGQPPRQPAFNLPGVIVALAGVMVVIHVVRSYFLSAEMSGQVLLYFAFWPVRYDPSLLFSGQAPGGVAADIWAFVTYGLLHGGTTHIVFNLLWMAIFGSAVARRFGTGRFLLLSVLCTAAGAATHLVTHAGESTPMIGASAAISGYMAAAIRFVFQRGGPLGAIRRQDAGAYLVPAVSLRDSFSNRQVMGFIGVWFGLNLVFGLASIPFGGGAGSIAWEAHIGGFIAGLLLFPLLDPVPSRKMLT</sequence>
<keyword evidence="5 8" id="KW-1133">Transmembrane helix</keyword>
<feature type="transmembrane region" description="Helical" evidence="8">
    <location>
        <begin position="205"/>
        <end position="227"/>
    </location>
</feature>
<keyword evidence="2" id="KW-1003">Cell membrane</keyword>
<evidence type="ECO:0000256" key="6">
    <source>
        <dbReference type="ARBA" id="ARBA00023136"/>
    </source>
</evidence>
<feature type="transmembrane region" description="Helical" evidence="8">
    <location>
        <begin position="88"/>
        <end position="115"/>
    </location>
</feature>
<dbReference type="InterPro" id="IPR022764">
    <property type="entry name" value="Peptidase_S54_rhomboid_dom"/>
</dbReference>
<evidence type="ECO:0000313" key="11">
    <source>
        <dbReference type="Proteomes" id="UP000664779"/>
    </source>
</evidence>
<organism evidence="10 11">
    <name type="scientific">Roseibium limicola</name>
    <dbReference type="NCBI Taxonomy" id="2816037"/>
    <lineage>
        <taxon>Bacteria</taxon>
        <taxon>Pseudomonadati</taxon>
        <taxon>Pseudomonadota</taxon>
        <taxon>Alphaproteobacteria</taxon>
        <taxon>Hyphomicrobiales</taxon>
        <taxon>Stappiaceae</taxon>
        <taxon>Roseibium</taxon>
    </lineage>
</organism>
<comment type="subcellular location">
    <subcellularLocation>
        <location evidence="1">Membrane</location>
        <topology evidence="1">Multi-pass membrane protein</topology>
    </subcellularLocation>
</comment>
<keyword evidence="3" id="KW-0997">Cell inner membrane</keyword>
<evidence type="ECO:0000256" key="3">
    <source>
        <dbReference type="ARBA" id="ARBA00022519"/>
    </source>
</evidence>
<name>A0A939J689_9HYPH</name>
<dbReference type="GO" id="GO:0006508">
    <property type="term" value="P:proteolysis"/>
    <property type="evidence" value="ECO:0007669"/>
    <property type="project" value="UniProtKB-KW"/>
</dbReference>